<comment type="caution">
    <text evidence="1">The sequence shown here is derived from an EMBL/GenBank/DDBJ whole genome shotgun (WGS) entry which is preliminary data.</text>
</comment>
<dbReference type="AlphaFoldDB" id="A0A0S8FS72"/>
<accession>A0A0S8FS72</accession>
<gene>
    <name evidence="1" type="ORF">AMJ83_08220</name>
</gene>
<reference evidence="1 2" key="1">
    <citation type="journal article" date="2015" name="Microbiome">
        <title>Genomic resolution of linkages in carbon, nitrogen, and sulfur cycling among widespread estuary sediment bacteria.</title>
        <authorList>
            <person name="Baker B.J."/>
            <person name="Lazar C.S."/>
            <person name="Teske A.P."/>
            <person name="Dick G.J."/>
        </authorList>
    </citation>
    <scope>NUCLEOTIDE SEQUENCE [LARGE SCALE GENOMIC DNA]</scope>
    <source>
        <strain evidence="1">SM23_42</strain>
    </source>
</reference>
<dbReference type="EMBL" id="LJUJ01000018">
    <property type="protein sequence ID" value="KPK63137.1"/>
    <property type="molecule type" value="Genomic_DNA"/>
</dbReference>
<dbReference type="STRING" id="1703779.AMJ83_08220"/>
<dbReference type="Pfam" id="PF12675">
    <property type="entry name" value="DUF3795"/>
    <property type="match status" value="1"/>
</dbReference>
<sequence length="145" mass="16971">MKANKNLVAYCGLYCGSCFIYQGKIADLARDLRKELRATKFQRFAKVISRYFKPYKNYEQACELLGMMVKLRCKRTCQDGGGPPLCKIRNCCTKKEYTGCWECTDFEKCHTLDFLQPVHGDAHLKNLRKIKKQGMQKFLQGEKYW</sequence>
<evidence type="ECO:0000313" key="1">
    <source>
        <dbReference type="EMBL" id="KPK63137.1"/>
    </source>
</evidence>
<evidence type="ECO:0000313" key="2">
    <source>
        <dbReference type="Proteomes" id="UP000051373"/>
    </source>
</evidence>
<dbReference type="PATRIC" id="fig|1703779.3.peg.56"/>
<protein>
    <recommendedName>
        <fullName evidence="3">GON domain-containing protein</fullName>
    </recommendedName>
</protein>
<dbReference type="InterPro" id="IPR024227">
    <property type="entry name" value="DUF3795"/>
</dbReference>
<proteinExistence type="predicted"/>
<name>A0A0S8FS72_UNCW3</name>
<dbReference type="Proteomes" id="UP000051373">
    <property type="component" value="Unassembled WGS sequence"/>
</dbReference>
<evidence type="ECO:0008006" key="3">
    <source>
        <dbReference type="Google" id="ProtNLM"/>
    </source>
</evidence>
<organism evidence="1 2">
    <name type="scientific">candidate division WOR_3 bacterium SM23_42</name>
    <dbReference type="NCBI Taxonomy" id="1703779"/>
    <lineage>
        <taxon>Bacteria</taxon>
        <taxon>Bacteria division WOR-3</taxon>
    </lineage>
</organism>